<evidence type="ECO:0000313" key="1">
    <source>
        <dbReference type="EMBL" id="RDB24799.1"/>
    </source>
</evidence>
<dbReference type="InParanoid" id="A0A369JR85"/>
<dbReference type="AlphaFoldDB" id="A0A369JR85"/>
<dbReference type="EMBL" id="LUEZ02000041">
    <property type="protein sequence ID" value="RDB24799.1"/>
    <property type="molecule type" value="Genomic_DNA"/>
</dbReference>
<comment type="caution">
    <text evidence="1">The sequence shown here is derived from an EMBL/GenBank/DDBJ whole genome shotgun (WGS) entry which is preliminary data.</text>
</comment>
<proteinExistence type="predicted"/>
<name>A0A369JR85_HYPMA</name>
<reference evidence="1" key="1">
    <citation type="submission" date="2018-04" db="EMBL/GenBank/DDBJ databases">
        <title>Whole genome sequencing of Hypsizygus marmoreus.</title>
        <authorList>
            <person name="Choi I.-G."/>
            <person name="Min B."/>
            <person name="Kim J.-G."/>
            <person name="Kim S."/>
            <person name="Oh Y.-L."/>
            <person name="Kong W.-S."/>
            <person name="Park H."/>
            <person name="Jeong J."/>
            <person name="Song E.-S."/>
        </authorList>
    </citation>
    <scope>NUCLEOTIDE SEQUENCE [LARGE SCALE GENOMIC DNA]</scope>
    <source>
        <strain evidence="1">51987-8</strain>
    </source>
</reference>
<accession>A0A369JR85</accession>
<protein>
    <submittedName>
        <fullName evidence="1">Uncharacterized protein</fullName>
    </submittedName>
</protein>
<evidence type="ECO:0000313" key="2">
    <source>
        <dbReference type="Proteomes" id="UP000076154"/>
    </source>
</evidence>
<keyword evidence="2" id="KW-1185">Reference proteome</keyword>
<dbReference type="Proteomes" id="UP000076154">
    <property type="component" value="Unassembled WGS sequence"/>
</dbReference>
<gene>
    <name evidence="1" type="ORF">Hypma_007796</name>
</gene>
<organism evidence="1 2">
    <name type="scientific">Hypsizygus marmoreus</name>
    <name type="common">White beech mushroom</name>
    <name type="synonym">Agaricus marmoreus</name>
    <dbReference type="NCBI Taxonomy" id="39966"/>
    <lineage>
        <taxon>Eukaryota</taxon>
        <taxon>Fungi</taxon>
        <taxon>Dikarya</taxon>
        <taxon>Basidiomycota</taxon>
        <taxon>Agaricomycotina</taxon>
        <taxon>Agaricomycetes</taxon>
        <taxon>Agaricomycetidae</taxon>
        <taxon>Agaricales</taxon>
        <taxon>Tricholomatineae</taxon>
        <taxon>Lyophyllaceae</taxon>
        <taxon>Hypsizygus</taxon>
    </lineage>
</organism>
<sequence length="63" mass="6462">MPGEDLLVPCIAVSEHTPVLEPDVLPMNSSVMPCTPAQADADEVANAPTPSTIICADSSPQST</sequence>